<keyword evidence="2" id="KW-0812">Transmembrane</keyword>
<reference evidence="7" key="3">
    <citation type="submission" date="2022-10" db="EMBL/GenBank/DDBJ databases">
        <title>Human gut microbiome strain richness.</title>
        <authorList>
            <person name="Chen-Liaw A."/>
        </authorList>
    </citation>
    <scope>NUCLEOTIDE SEQUENCE</scope>
    <source>
        <strain evidence="7">A1_m1001262Bd0_191120</strain>
    </source>
</reference>
<dbReference type="GO" id="GO:0015012">
    <property type="term" value="P:heparan sulfate proteoglycan biosynthetic process"/>
    <property type="evidence" value="ECO:0007669"/>
    <property type="project" value="TreeGrafter"/>
</dbReference>
<dbReference type="RefSeq" id="WP_022401260.1">
    <property type="nucleotide sequence ID" value="NZ_CP103250.1"/>
</dbReference>
<evidence type="ECO:0000313" key="9">
    <source>
        <dbReference type="Proteomes" id="UP000432488"/>
    </source>
</evidence>
<dbReference type="GO" id="GO:0050650">
    <property type="term" value="P:chondroitin sulfate proteoglycan biosynthetic process"/>
    <property type="evidence" value="ECO:0007669"/>
    <property type="project" value="TreeGrafter"/>
</dbReference>
<comment type="subcellular location">
    <subcellularLocation>
        <location evidence="1">Golgi apparatus membrane</location>
        <topology evidence="1">Single-pass type II membrane protein</topology>
    </subcellularLocation>
</comment>
<gene>
    <name evidence="5" type="ORF">ERS852462_02400</name>
    <name evidence="6" type="ORF">GAQ56_13885</name>
    <name evidence="7" type="ORF">POY80_12815</name>
</gene>
<evidence type="ECO:0000313" key="5">
    <source>
        <dbReference type="EMBL" id="CUP03248.1"/>
    </source>
</evidence>
<sequence>MSKIKIAYLLLVHKNANQVNIFINQLLNYGDCDIFIHVDCKNSFLESQLIRTPQIHIISKYNVRWGSFEIVKAAMELMRLAKASGNDYSHVYLGSGQDLLVKKGLYEYLDSKPNITFIRINKRITENDRESARYRISWPKKLMVRNDMHFYRFIRIFLQFLCKTGIVLFKNNRVYKDSLLFYEGRTWFIAPIAVMDYIVEYVNKHVDFYDYWEDSLASDLMFFQTIIMNSPFREKIEDELMYVKFGKTFKTMNHPVTITNKDVCLIEAGNFFCARKFELEEKEAIDYFINKIK</sequence>
<dbReference type="AlphaFoldDB" id="A0A174K065"/>
<dbReference type="GO" id="GO:0030158">
    <property type="term" value="F:protein xylosyltransferase activity"/>
    <property type="evidence" value="ECO:0007669"/>
    <property type="project" value="InterPro"/>
</dbReference>
<dbReference type="EMBL" id="JAQNQY010000013">
    <property type="protein sequence ID" value="MDC1753324.1"/>
    <property type="molecule type" value="Genomic_DNA"/>
</dbReference>
<proteinExistence type="predicted"/>
<evidence type="ECO:0000313" key="6">
    <source>
        <dbReference type="EMBL" id="KAB4090198.1"/>
    </source>
</evidence>
<dbReference type="PANTHER" id="PTHR46025">
    <property type="entry name" value="XYLOSYLTRANSFERASE OXT"/>
    <property type="match status" value="1"/>
</dbReference>
<keyword evidence="4" id="KW-1133">Transmembrane helix</keyword>
<dbReference type="InterPro" id="IPR043538">
    <property type="entry name" value="XYLT"/>
</dbReference>
<accession>A0A174K065</accession>
<reference evidence="6 9" key="2">
    <citation type="journal article" date="2019" name="Nat. Med.">
        <title>A library of human gut bacterial isolates paired with longitudinal multiomics data enables mechanistic microbiome research.</title>
        <authorList>
            <person name="Poyet M."/>
            <person name="Groussin M."/>
            <person name="Gibbons S.M."/>
            <person name="Avila-Pacheco J."/>
            <person name="Jiang X."/>
            <person name="Kearney S.M."/>
            <person name="Perrotta A.R."/>
            <person name="Berdy B."/>
            <person name="Zhao S."/>
            <person name="Lieberman T.D."/>
            <person name="Swanson P.K."/>
            <person name="Smith M."/>
            <person name="Roesemann S."/>
            <person name="Alexander J.E."/>
            <person name="Rich S.A."/>
            <person name="Livny J."/>
            <person name="Vlamakis H."/>
            <person name="Clish C."/>
            <person name="Bullock K."/>
            <person name="Deik A."/>
            <person name="Scott J."/>
            <person name="Pierce K.A."/>
            <person name="Xavier R.J."/>
            <person name="Alm E.J."/>
        </authorList>
    </citation>
    <scope>NUCLEOTIDE SEQUENCE [LARGE SCALE GENOMIC DNA]</scope>
    <source>
        <strain evidence="6 9">BIOML-A42</strain>
    </source>
</reference>
<evidence type="ECO:0000256" key="4">
    <source>
        <dbReference type="ARBA" id="ARBA00022989"/>
    </source>
</evidence>
<dbReference type="OrthoDB" id="7943907at2"/>
<dbReference type="Proteomes" id="UP000432488">
    <property type="component" value="Unassembled WGS sequence"/>
</dbReference>
<keyword evidence="4" id="KW-0472">Membrane</keyword>
<keyword evidence="3" id="KW-0735">Signal-anchor</keyword>
<keyword evidence="5" id="KW-0808">Transferase</keyword>
<dbReference type="EMBL" id="CZAF01000006">
    <property type="protein sequence ID" value="CUP03248.1"/>
    <property type="molecule type" value="Genomic_DNA"/>
</dbReference>
<dbReference type="PANTHER" id="PTHR46025:SF3">
    <property type="entry name" value="XYLOSYLTRANSFERASE OXT"/>
    <property type="match status" value="1"/>
</dbReference>
<dbReference type="Proteomes" id="UP001218502">
    <property type="component" value="Unassembled WGS sequence"/>
</dbReference>
<evidence type="ECO:0000256" key="2">
    <source>
        <dbReference type="ARBA" id="ARBA00022692"/>
    </source>
</evidence>
<dbReference type="Proteomes" id="UP000095614">
    <property type="component" value="Unassembled WGS sequence"/>
</dbReference>
<reference evidence="5 8" key="1">
    <citation type="submission" date="2015-09" db="EMBL/GenBank/DDBJ databases">
        <authorList>
            <consortium name="Pathogen Informatics"/>
        </authorList>
    </citation>
    <scope>NUCLEOTIDE SEQUENCE [LARGE SCALE GENOMIC DNA]</scope>
    <source>
        <strain evidence="5 8">2789STDY5834847</strain>
    </source>
</reference>
<name>A0A174K065_BACUN</name>
<protein>
    <submittedName>
        <fullName evidence="7">Beta-1,6-N-acetylglucosaminyltransferase</fullName>
    </submittedName>
    <submittedName>
        <fullName evidence="5">Glycosyl transferase family protein</fullName>
    </submittedName>
</protein>
<organism evidence="5 8">
    <name type="scientific">Bacteroides uniformis</name>
    <dbReference type="NCBI Taxonomy" id="820"/>
    <lineage>
        <taxon>Bacteria</taxon>
        <taxon>Pseudomonadati</taxon>
        <taxon>Bacteroidota</taxon>
        <taxon>Bacteroidia</taxon>
        <taxon>Bacteroidales</taxon>
        <taxon>Bacteroidaceae</taxon>
        <taxon>Bacteroides</taxon>
    </lineage>
</organism>
<dbReference type="EMBL" id="WCUV01000009">
    <property type="protein sequence ID" value="KAB4090198.1"/>
    <property type="molecule type" value="Genomic_DNA"/>
</dbReference>
<evidence type="ECO:0000313" key="7">
    <source>
        <dbReference type="EMBL" id="MDC1753324.1"/>
    </source>
</evidence>
<evidence type="ECO:0000256" key="3">
    <source>
        <dbReference type="ARBA" id="ARBA00022968"/>
    </source>
</evidence>
<evidence type="ECO:0000313" key="8">
    <source>
        <dbReference type="Proteomes" id="UP000095614"/>
    </source>
</evidence>
<evidence type="ECO:0000256" key="1">
    <source>
        <dbReference type="ARBA" id="ARBA00004323"/>
    </source>
</evidence>